<dbReference type="Proteomes" id="UP000280696">
    <property type="component" value="Unassembled WGS sequence"/>
</dbReference>
<dbReference type="GO" id="GO:0016791">
    <property type="term" value="F:phosphatase activity"/>
    <property type="evidence" value="ECO:0007669"/>
    <property type="project" value="TreeGrafter"/>
</dbReference>
<dbReference type="OrthoDB" id="9800565at2"/>
<feature type="domain" description="Calcineurin-like phosphoesterase" evidence="1">
    <location>
        <begin position="2"/>
        <end position="164"/>
    </location>
</feature>
<organism evidence="2 3">
    <name type="scientific">Parablautia intestinalis</name>
    <dbReference type="NCBI Taxonomy" id="2320100"/>
    <lineage>
        <taxon>Bacteria</taxon>
        <taxon>Bacillati</taxon>
        <taxon>Bacillota</taxon>
        <taxon>Clostridia</taxon>
        <taxon>Lachnospirales</taxon>
        <taxon>Lachnospiraceae</taxon>
        <taxon>Parablautia</taxon>
    </lineage>
</organism>
<dbReference type="EMBL" id="RAYQ01000036">
    <property type="protein sequence ID" value="RKI87746.1"/>
    <property type="molecule type" value="Genomic_DNA"/>
</dbReference>
<dbReference type="SUPFAM" id="SSF56300">
    <property type="entry name" value="Metallo-dependent phosphatases"/>
    <property type="match status" value="1"/>
</dbReference>
<comment type="caution">
    <text evidence="2">The sequence shown here is derived from an EMBL/GenBank/DDBJ whole genome shotgun (WGS) entry which is preliminary data.</text>
</comment>
<name>A0A3A9AK27_9FIRM</name>
<dbReference type="RefSeq" id="WP_120472145.1">
    <property type="nucleotide sequence ID" value="NZ_RAYQ01000036.1"/>
</dbReference>
<accession>A0A3A9AK27</accession>
<proteinExistence type="predicted"/>
<dbReference type="PANTHER" id="PTHR42850">
    <property type="entry name" value="METALLOPHOSPHOESTERASE"/>
    <property type="match status" value="1"/>
</dbReference>
<dbReference type="Gene3D" id="3.60.21.10">
    <property type="match status" value="1"/>
</dbReference>
<dbReference type="InterPro" id="IPR004843">
    <property type="entry name" value="Calcineurin-like_PHP"/>
</dbReference>
<keyword evidence="3" id="KW-1185">Reference proteome</keyword>
<dbReference type="AlphaFoldDB" id="A0A3A9AK27"/>
<dbReference type="PANTHER" id="PTHR42850:SF2">
    <property type="entry name" value="BLL5683 PROTEIN"/>
    <property type="match status" value="1"/>
</dbReference>
<evidence type="ECO:0000313" key="2">
    <source>
        <dbReference type="EMBL" id="RKI87746.1"/>
    </source>
</evidence>
<dbReference type="GO" id="GO:0005737">
    <property type="term" value="C:cytoplasm"/>
    <property type="evidence" value="ECO:0007669"/>
    <property type="project" value="TreeGrafter"/>
</dbReference>
<evidence type="ECO:0000313" key="3">
    <source>
        <dbReference type="Proteomes" id="UP000280696"/>
    </source>
</evidence>
<protein>
    <submittedName>
        <fullName evidence="2">Metallophosphoesterase</fullName>
    </submittedName>
</protein>
<dbReference type="Pfam" id="PF00149">
    <property type="entry name" value="Metallophos"/>
    <property type="match status" value="1"/>
</dbReference>
<dbReference type="InterPro" id="IPR029052">
    <property type="entry name" value="Metallo-depent_PP-like"/>
</dbReference>
<gene>
    <name evidence="2" type="ORF">D7V94_20405</name>
</gene>
<dbReference type="InterPro" id="IPR050126">
    <property type="entry name" value="Ap4A_hydrolase"/>
</dbReference>
<evidence type="ECO:0000259" key="1">
    <source>
        <dbReference type="Pfam" id="PF00149"/>
    </source>
</evidence>
<reference evidence="2 3" key="1">
    <citation type="submission" date="2018-09" db="EMBL/GenBank/DDBJ databases">
        <title>Murine metabolic-syndrome-specific gut microbial biobank.</title>
        <authorList>
            <person name="Liu C."/>
        </authorList>
    </citation>
    <scope>NUCLEOTIDE SEQUENCE [LARGE SCALE GENOMIC DNA]</scope>
    <source>
        <strain evidence="2 3">0.1xD8-82</strain>
    </source>
</reference>
<sequence length="289" mass="33204">MLKIAVLSDIHGNYPALQKCLDYAINLGIDTFIFLGDYVGELAYPQKTMDILYSVKKQYKCFFVRGNKEDYWINYEKEPTGWKEYDSTTGCLYYTYQNLTENDLQFFKSLSIKEELTFGSLLPITICHGSPRKISEKLLPDNENTYFIMENNSTDYILCGHTHRQGKIVHNEKIVLNAGSVGVPLHSNGKAQFMILCGLQGSWDYEFVSLEYDIENVIADLHSSGLSRKAPYWCKVSENLLRTGKLSHRAVLERAMTLCKDKFGECNWPNVPEECWEQAVKELIYGHLP</sequence>